<dbReference type="RefSeq" id="WP_010862127.1">
    <property type="nucleotide sequence ID" value="NZ_CP027852.1"/>
</dbReference>
<name>A0A2P1VP33_PLESH</name>
<dbReference type="InterPro" id="IPR007157">
    <property type="entry name" value="PspA_VIPP1"/>
</dbReference>
<dbReference type="Proteomes" id="UP000664658">
    <property type="component" value="Unassembled WGS sequence"/>
</dbReference>
<dbReference type="EMBL" id="JAFNAA010000001">
    <property type="protein sequence ID" value="MBO1106828.1"/>
    <property type="molecule type" value="Genomic_DNA"/>
</dbReference>
<evidence type="ECO:0000313" key="2">
    <source>
        <dbReference type="EMBL" id="MBO1106828.1"/>
    </source>
</evidence>
<comment type="similarity">
    <text evidence="1">Belongs to the PspA/Vipp/IM30 family.</text>
</comment>
<reference evidence="2" key="1">
    <citation type="submission" date="2021-03" db="EMBL/GenBank/DDBJ databases">
        <title>Plesiomonas shigelloides zfcc0051, isolated from zebrafish feces.</title>
        <authorList>
            <person name="Vanderhoek Z."/>
            <person name="Gaulke C."/>
        </authorList>
    </citation>
    <scope>NUCLEOTIDE SEQUENCE</scope>
    <source>
        <strain evidence="2">Zfcc0051</strain>
    </source>
</reference>
<dbReference type="PANTHER" id="PTHR31088">
    <property type="entry name" value="MEMBRANE-ASSOCIATED PROTEIN VIPP1, CHLOROPLASTIC"/>
    <property type="match status" value="1"/>
</dbReference>
<organism evidence="2 3">
    <name type="scientific">Plesiomonas shigelloides</name>
    <name type="common">Aeromonas shigelloides</name>
    <dbReference type="NCBI Taxonomy" id="703"/>
    <lineage>
        <taxon>Bacteria</taxon>
        <taxon>Pseudomonadati</taxon>
        <taxon>Pseudomonadota</taxon>
        <taxon>Gammaproteobacteria</taxon>
        <taxon>Enterobacterales</taxon>
        <taxon>Enterobacteriaceae</taxon>
        <taxon>Plesiomonas</taxon>
    </lineage>
</organism>
<proteinExistence type="inferred from homology"/>
<sequence length="230" mass="25421">MSIWKKLFTAVKGGVNEAAETIADSQALRILDQEIREAKEELRQSDSALASIIAKRKLSEQKVQALAQSISEYEQHAINAMEKGEEALALECAERVSKLRDEQEGEQRYLDQFSHSADTLRNNITQAKEKLRQLEQQVDVVKATETVQKAQAAVSARNVGANSKMRTAVESLDRIKQKQAEQQAKLEAAAEQYAEESGDALQAKLKQAGITGSANNSAKDELARILARKQ</sequence>
<evidence type="ECO:0000313" key="3">
    <source>
        <dbReference type="Proteomes" id="UP000664658"/>
    </source>
</evidence>
<protein>
    <submittedName>
        <fullName evidence="2">PspA/IM30 family protein</fullName>
    </submittedName>
</protein>
<accession>A0A2P1VP33</accession>
<dbReference type="AlphaFoldDB" id="A0A2P1VP33"/>
<comment type="caution">
    <text evidence="2">The sequence shown here is derived from an EMBL/GenBank/DDBJ whole genome shotgun (WGS) entry which is preliminary data.</text>
</comment>
<dbReference type="Pfam" id="PF04012">
    <property type="entry name" value="PspA_IM30"/>
    <property type="match status" value="1"/>
</dbReference>
<dbReference type="GeneID" id="69705791"/>
<gene>
    <name evidence="2" type="ORF">J2R62_01085</name>
</gene>
<dbReference type="PANTHER" id="PTHR31088:SF9">
    <property type="entry name" value="PHAGE SHOCK PROTEIN A"/>
    <property type="match status" value="1"/>
</dbReference>
<evidence type="ECO:0000256" key="1">
    <source>
        <dbReference type="ARBA" id="ARBA00043985"/>
    </source>
</evidence>